<sequence length="113" mass="11734">MEGGVDHGGAGELARAQVALMTAFTPEGLDLRGLLARLISTLPDLNDRLAAQVSSLAVTYPPTTPGGHPLTGTRAPDLTLGDTGLFALLRVDRHLLLDLTGSLTAALATTHRK</sequence>
<protein>
    <submittedName>
        <fullName evidence="1">Uncharacterized protein</fullName>
    </submittedName>
</protein>
<evidence type="ECO:0000313" key="1">
    <source>
        <dbReference type="EMBL" id="GAA4817721.1"/>
    </source>
</evidence>
<keyword evidence="2" id="KW-1185">Reference proteome</keyword>
<comment type="caution">
    <text evidence="1">The sequence shown here is derived from an EMBL/GenBank/DDBJ whole genome shotgun (WGS) entry which is preliminary data.</text>
</comment>
<reference evidence="2" key="1">
    <citation type="journal article" date="2019" name="Int. J. Syst. Evol. Microbiol.">
        <title>The Global Catalogue of Microorganisms (GCM) 10K type strain sequencing project: providing services to taxonomists for standard genome sequencing and annotation.</title>
        <authorList>
            <consortium name="The Broad Institute Genomics Platform"/>
            <consortium name="The Broad Institute Genome Sequencing Center for Infectious Disease"/>
            <person name="Wu L."/>
            <person name="Ma J."/>
        </authorList>
    </citation>
    <scope>NUCLEOTIDE SEQUENCE [LARGE SCALE GENOMIC DNA]</scope>
    <source>
        <strain evidence="2">JCM 18081</strain>
    </source>
</reference>
<dbReference type="Proteomes" id="UP001501265">
    <property type="component" value="Unassembled WGS sequence"/>
</dbReference>
<evidence type="ECO:0000313" key="2">
    <source>
        <dbReference type="Proteomes" id="UP001501265"/>
    </source>
</evidence>
<organism evidence="1 2">
    <name type="scientific">Streptomyces ziwulingensis</name>
    <dbReference type="NCBI Taxonomy" id="1045501"/>
    <lineage>
        <taxon>Bacteria</taxon>
        <taxon>Bacillati</taxon>
        <taxon>Actinomycetota</taxon>
        <taxon>Actinomycetes</taxon>
        <taxon>Kitasatosporales</taxon>
        <taxon>Streptomycetaceae</taxon>
        <taxon>Streptomyces</taxon>
    </lineage>
</organism>
<dbReference type="RefSeq" id="WP_345623387.1">
    <property type="nucleotide sequence ID" value="NZ_BAABIG010000070.1"/>
</dbReference>
<gene>
    <name evidence="1" type="ORF">GCM10023220_57830</name>
</gene>
<accession>A0ABP9CUP8</accession>
<name>A0ABP9CUP8_9ACTN</name>
<dbReference type="Gene3D" id="3.40.30.120">
    <property type="match status" value="1"/>
</dbReference>
<dbReference type="EMBL" id="BAABIG010000070">
    <property type="protein sequence ID" value="GAA4817721.1"/>
    <property type="molecule type" value="Genomic_DNA"/>
</dbReference>
<proteinExistence type="predicted"/>